<proteinExistence type="predicted"/>
<organism evidence="1 2">
    <name type="scientific">candidate division GN15 bacterium</name>
    <dbReference type="NCBI Taxonomy" id="2072418"/>
    <lineage>
        <taxon>Bacteria</taxon>
        <taxon>candidate division GN15</taxon>
    </lineage>
</organism>
<name>A0A855XDQ5_9BACT</name>
<gene>
    <name evidence="1" type="ORF">C3F09_00140</name>
</gene>
<dbReference type="EMBL" id="PQAP01000001">
    <property type="protein sequence ID" value="PWB76413.1"/>
    <property type="molecule type" value="Genomic_DNA"/>
</dbReference>
<dbReference type="AlphaFoldDB" id="A0A855XDQ5"/>
<dbReference type="Proteomes" id="UP000250918">
    <property type="component" value="Unassembled WGS sequence"/>
</dbReference>
<protein>
    <submittedName>
        <fullName evidence="1">Uncharacterized protein</fullName>
    </submittedName>
</protein>
<sequence>MNLSVGATTLTAARMLGICCLLLLGGCREKDVPYIIDSEEIENYLKQSEDAVNLFRPDGLVRSGTYSLLPGGPTYRDTVLSSSRSYDVWVSDTAWHLGAYGNLKVAEATVTDEFVVRTTRKLNSDSLVTQQTRRMDRIGVFWKLGDDSEPYVGWLLWGIVGGSHAGSAITITTIAGSYRLDTLSRPGDTTRSGKDYIRIREGMPAVIPGGQLGVSLSTTPRLYPLISSITNDGYFTSPIPPGDSGRFVTTVQLPDTYERIFDVALIQFVNDSLGTASADPVFIPYKVLH</sequence>
<comment type="caution">
    <text evidence="1">The sequence shown here is derived from an EMBL/GenBank/DDBJ whole genome shotgun (WGS) entry which is preliminary data.</text>
</comment>
<reference evidence="1 2" key="1">
    <citation type="journal article" date="2018" name="ISME J.">
        <title>A methanotrophic archaeon couples anaerobic oxidation of methane to Fe(III) reduction.</title>
        <authorList>
            <person name="Cai C."/>
            <person name="Leu A.O."/>
            <person name="Xie G.J."/>
            <person name="Guo J."/>
            <person name="Feng Y."/>
            <person name="Zhao J.X."/>
            <person name="Tyson G.W."/>
            <person name="Yuan Z."/>
            <person name="Hu S."/>
        </authorList>
    </citation>
    <scope>NUCLEOTIDE SEQUENCE [LARGE SCALE GENOMIC DNA]</scope>
    <source>
        <strain evidence="1">FeB_12</strain>
    </source>
</reference>
<evidence type="ECO:0000313" key="2">
    <source>
        <dbReference type="Proteomes" id="UP000250918"/>
    </source>
</evidence>
<evidence type="ECO:0000313" key="1">
    <source>
        <dbReference type="EMBL" id="PWB76413.1"/>
    </source>
</evidence>
<accession>A0A855XDQ5</accession>